<dbReference type="GO" id="GO:0008643">
    <property type="term" value="P:carbohydrate transport"/>
    <property type="evidence" value="ECO:0007669"/>
    <property type="project" value="InterPro"/>
</dbReference>
<dbReference type="PANTHER" id="PTHR11328">
    <property type="entry name" value="MAJOR FACILITATOR SUPERFAMILY DOMAIN-CONTAINING PROTEIN"/>
    <property type="match status" value="1"/>
</dbReference>
<feature type="transmembrane region" description="Helical" evidence="4">
    <location>
        <begin position="422"/>
        <end position="443"/>
    </location>
</feature>
<feature type="transmembrane region" description="Helical" evidence="4">
    <location>
        <begin position="63"/>
        <end position="82"/>
    </location>
</feature>
<comment type="subcellular location">
    <subcellularLocation>
        <location evidence="1">Membrane</location>
        <topology evidence="1">Multi-pass membrane protein</topology>
    </subcellularLocation>
</comment>
<evidence type="ECO:0000313" key="5">
    <source>
        <dbReference type="EMBL" id="KAJ8412314.1"/>
    </source>
</evidence>
<keyword evidence="6" id="KW-1185">Reference proteome</keyword>
<dbReference type="InterPro" id="IPR036259">
    <property type="entry name" value="MFS_trans_sf"/>
</dbReference>
<feature type="compositionally biased region" description="Polar residues" evidence="3">
    <location>
        <begin position="475"/>
        <end position="487"/>
    </location>
</feature>
<keyword evidence="4" id="KW-1133">Transmembrane helix</keyword>
<feature type="transmembrane region" description="Helical" evidence="4">
    <location>
        <begin position="190"/>
        <end position="213"/>
    </location>
</feature>
<reference evidence="5" key="1">
    <citation type="journal article" date="2023" name="Science">
        <title>Genome structures resolve the early diversification of teleost fishes.</title>
        <authorList>
            <person name="Parey E."/>
            <person name="Louis A."/>
            <person name="Montfort J."/>
            <person name="Bouchez O."/>
            <person name="Roques C."/>
            <person name="Iampietro C."/>
            <person name="Lluch J."/>
            <person name="Castinel A."/>
            <person name="Donnadieu C."/>
            <person name="Desvignes T."/>
            <person name="Floi Bucao C."/>
            <person name="Jouanno E."/>
            <person name="Wen M."/>
            <person name="Mejri S."/>
            <person name="Dirks R."/>
            <person name="Jansen H."/>
            <person name="Henkel C."/>
            <person name="Chen W.J."/>
            <person name="Zahm M."/>
            <person name="Cabau C."/>
            <person name="Klopp C."/>
            <person name="Thompson A.W."/>
            <person name="Robinson-Rechavi M."/>
            <person name="Braasch I."/>
            <person name="Lecointre G."/>
            <person name="Bobe J."/>
            <person name="Postlethwait J.H."/>
            <person name="Berthelot C."/>
            <person name="Roest Crollius H."/>
            <person name="Guiguen Y."/>
        </authorList>
    </citation>
    <scope>NUCLEOTIDE SEQUENCE</scope>
    <source>
        <strain evidence="5">NC1722</strain>
    </source>
</reference>
<dbReference type="InterPro" id="IPR039672">
    <property type="entry name" value="MFS_2"/>
</dbReference>
<accession>A0AAD7T0S3</accession>
<evidence type="ECO:0000256" key="4">
    <source>
        <dbReference type="SAM" id="Phobius"/>
    </source>
</evidence>
<protein>
    <recommendedName>
        <fullName evidence="7">Sodium-dependent lysophosphatidylcholine symporter 1-like</fullName>
    </recommendedName>
</protein>
<dbReference type="SUPFAM" id="SSF103473">
    <property type="entry name" value="MFS general substrate transporter"/>
    <property type="match status" value="1"/>
</dbReference>
<dbReference type="Pfam" id="PF13347">
    <property type="entry name" value="MFS_2"/>
    <property type="match status" value="1"/>
</dbReference>
<feature type="transmembrane region" description="Helical" evidence="4">
    <location>
        <begin position="243"/>
        <end position="265"/>
    </location>
</feature>
<organism evidence="5 6">
    <name type="scientific">Aldrovandia affinis</name>
    <dbReference type="NCBI Taxonomy" id="143900"/>
    <lineage>
        <taxon>Eukaryota</taxon>
        <taxon>Metazoa</taxon>
        <taxon>Chordata</taxon>
        <taxon>Craniata</taxon>
        <taxon>Vertebrata</taxon>
        <taxon>Euteleostomi</taxon>
        <taxon>Actinopterygii</taxon>
        <taxon>Neopterygii</taxon>
        <taxon>Teleostei</taxon>
        <taxon>Notacanthiformes</taxon>
        <taxon>Halosauridae</taxon>
        <taxon>Aldrovandia</taxon>
    </lineage>
</organism>
<dbReference type="AlphaFoldDB" id="A0AAD7T0S3"/>
<dbReference type="Proteomes" id="UP001221898">
    <property type="component" value="Unassembled WGS sequence"/>
</dbReference>
<feature type="transmembrane region" description="Helical" evidence="4">
    <location>
        <begin position="134"/>
        <end position="154"/>
    </location>
</feature>
<dbReference type="GO" id="GO:0015293">
    <property type="term" value="F:symporter activity"/>
    <property type="evidence" value="ECO:0007669"/>
    <property type="project" value="InterPro"/>
</dbReference>
<proteinExistence type="inferred from homology"/>
<feature type="transmembrane region" description="Helical" evidence="4">
    <location>
        <begin position="376"/>
        <end position="402"/>
    </location>
</feature>
<name>A0AAD7T0S3_9TELE</name>
<feature type="region of interest" description="Disordered" evidence="3">
    <location>
        <begin position="462"/>
        <end position="532"/>
    </location>
</feature>
<feature type="compositionally biased region" description="Basic and acidic residues" evidence="3">
    <location>
        <begin position="501"/>
        <end position="532"/>
    </location>
</feature>
<evidence type="ECO:0008006" key="7">
    <source>
        <dbReference type="Google" id="ProtNLM"/>
    </source>
</evidence>
<sequence length="532" mass="59601">MPYQMTNIALGFSLQVFLLDVVQLDAFYASLVLFLGRAWDAVTDPLVGYLVSRSARTRIGKLLPWIVLSMPLGVLSYVMLWFTPQGSKSPVFSFFWHLSMSCLFEAFMSCYHVPYSSLNMFLGGDQRERDSATAYRMGAEVFAMLVGAVIQGQVVRVYNAEKDQACGQNNYLPQNTLPPPTDPLRETRRAFLISALVLGGLYFLCCLLLFLGVKEQMEPLSSLGPARISYLSALKMLLSHTPYLRLVLGFLLASLAFQTSLGNLVLFFTHNAELGSYFQYFILVLLMTATLSVPMWQMLLVRIGKKTTLFVGMMVYVPPLVLIPSVPNNLPVYMAMSVLSGSSLATLFLLPWSMLPDVVDDFKVKNPGCSDMEPMFFSCYVFCSKFGGGLSVGISTLALHFAGYEPGVCSPSPGMVITLRVLLGPVPLVMLLAGLVLFYLYPIDEARRQQIRRELEMLAKETTSSDTVRPPWASLQPSYQSPGSSLNRNHDSQLPLVACEGSRREDVRRRREEKEEKKEEKKKEEEEKEKEE</sequence>
<evidence type="ECO:0000256" key="1">
    <source>
        <dbReference type="ARBA" id="ARBA00004141"/>
    </source>
</evidence>
<feature type="transmembrane region" description="Helical" evidence="4">
    <location>
        <begin position="94"/>
        <end position="113"/>
    </location>
</feature>
<dbReference type="PANTHER" id="PTHR11328:SF44">
    <property type="entry name" value="SODIUM-DEPENDENT LYSOPHOSPHATIDYLCHOLINE SYMPORTER 1-B"/>
    <property type="match status" value="1"/>
</dbReference>
<dbReference type="EMBL" id="JAINUG010000020">
    <property type="protein sequence ID" value="KAJ8412314.1"/>
    <property type="molecule type" value="Genomic_DNA"/>
</dbReference>
<evidence type="ECO:0000256" key="2">
    <source>
        <dbReference type="ARBA" id="ARBA00008335"/>
    </source>
</evidence>
<dbReference type="GO" id="GO:0005886">
    <property type="term" value="C:plasma membrane"/>
    <property type="evidence" value="ECO:0007669"/>
    <property type="project" value="TreeGrafter"/>
</dbReference>
<keyword evidence="4" id="KW-0472">Membrane</keyword>
<evidence type="ECO:0000313" key="6">
    <source>
        <dbReference type="Proteomes" id="UP001221898"/>
    </source>
</evidence>
<keyword evidence="4" id="KW-0812">Transmembrane</keyword>
<gene>
    <name evidence="5" type="ORF">AAFF_G00145810</name>
</gene>
<feature type="transmembrane region" description="Helical" evidence="4">
    <location>
        <begin position="308"/>
        <end position="326"/>
    </location>
</feature>
<comment type="similarity">
    <text evidence="2">Belongs to the major facilitator superfamily.</text>
</comment>
<evidence type="ECO:0000256" key="3">
    <source>
        <dbReference type="SAM" id="MobiDB-lite"/>
    </source>
</evidence>
<feature type="transmembrane region" description="Helical" evidence="4">
    <location>
        <begin position="332"/>
        <end position="355"/>
    </location>
</feature>
<comment type="caution">
    <text evidence="5">The sequence shown here is derived from an EMBL/GenBank/DDBJ whole genome shotgun (WGS) entry which is preliminary data.</text>
</comment>
<dbReference type="Gene3D" id="1.20.1250.20">
    <property type="entry name" value="MFS general substrate transporter like domains"/>
    <property type="match status" value="1"/>
</dbReference>
<feature type="transmembrane region" description="Helical" evidence="4">
    <location>
        <begin position="277"/>
        <end position="296"/>
    </location>
</feature>